<evidence type="ECO:0000259" key="2">
    <source>
        <dbReference type="Pfam" id="PF17919"/>
    </source>
</evidence>
<dbReference type="Proteomes" id="UP000321393">
    <property type="component" value="Unassembled WGS sequence"/>
</dbReference>
<dbReference type="Pfam" id="PF00425">
    <property type="entry name" value="Chorismate_bind"/>
    <property type="match status" value="1"/>
</dbReference>
<evidence type="ECO:0000259" key="1">
    <source>
        <dbReference type="Pfam" id="PF00425"/>
    </source>
</evidence>
<reference evidence="3 4" key="1">
    <citation type="submission" date="2019-08" db="EMBL/GenBank/DDBJ databases">
        <title>Draft genome sequences of two oriental melons (Cucumis melo L. var makuwa).</title>
        <authorList>
            <person name="Kwon S.-Y."/>
        </authorList>
    </citation>
    <scope>NUCLEOTIDE SEQUENCE [LARGE SCALE GENOMIC DNA]</scope>
    <source>
        <strain evidence="4">cv. SW 3</strain>
        <tissue evidence="3">Leaf</tissue>
    </source>
</reference>
<dbReference type="STRING" id="1194695.A0A5A7TCF5"/>
<dbReference type="EMBL" id="SSTE01016683">
    <property type="protein sequence ID" value="KAA0041144.1"/>
    <property type="molecule type" value="Genomic_DNA"/>
</dbReference>
<feature type="domain" description="Chorismate-utilising enzyme C-terminal" evidence="1">
    <location>
        <begin position="250"/>
        <end position="519"/>
    </location>
</feature>
<dbReference type="PRINTS" id="PR00095">
    <property type="entry name" value="ANTSNTHASEI"/>
</dbReference>
<sequence>MMTLLGLALPNFNFPFEVETNASGYGMGAVLMQNKRPIAFFNHTLALRDRAKPVYERELMAVVLAVLRWHPYLLGRRFAVTHLRSRTSPDWKTKQLMLCPEVPSMVHLNQLTVPTLIDLKVIKEEVENDDHLKEIIRRIGRGEEVQKYTLQQDMLQYKGRLVIAKNSTLIPTILHTYHDSVLGQAYVIHWVHLDQYSSVQEAYKDGTARLEKLLSRVHDIVPPKLPAGSIRLLTHLFGPKLKMSSMTSLEYKKAVLQAKEHILAGDIFQIVLSQRFERRTFADPFEVYRALRIVNPSPYMTYLQARGCILVASSPEILTRVKKGKITNRPLAGTIRRGKTEKEDKMLEKELLNDAKQCAEHIMLVDLGRNDVGKVSRSGSVKVEKLMNIERYSHVMHISSTVTGELVDDLNSWDVLRAALPVGTVSGAPKVKAMELIDQLEVTRRGPYSGGFGGISFSGDMDIALALRTIVFPTNTRYDTIYSYKDANRRMEWVAHLQAGAGIVADSDPGDEQRECENKAAALARAIDLAESSFIGK</sequence>
<dbReference type="PANTHER" id="PTHR11236">
    <property type="entry name" value="AMINOBENZOATE/ANTHRANILATE SYNTHASE"/>
    <property type="match status" value="1"/>
</dbReference>
<dbReference type="InterPro" id="IPR041577">
    <property type="entry name" value="RT_RNaseH_2"/>
</dbReference>
<accession>A0A5A7TCF5</accession>
<evidence type="ECO:0000313" key="3">
    <source>
        <dbReference type="EMBL" id="KAA0041144.1"/>
    </source>
</evidence>
<dbReference type="OrthoDB" id="1865897at2759"/>
<dbReference type="GO" id="GO:0000162">
    <property type="term" value="P:L-tryptophan biosynthetic process"/>
    <property type="evidence" value="ECO:0007669"/>
    <property type="project" value="TreeGrafter"/>
</dbReference>
<dbReference type="InterPro" id="IPR043502">
    <property type="entry name" value="DNA/RNA_pol_sf"/>
</dbReference>
<proteinExistence type="predicted"/>
<dbReference type="AlphaFoldDB" id="A0A5A7TCF5"/>
<organism evidence="3 4">
    <name type="scientific">Cucumis melo var. makuwa</name>
    <name type="common">Oriental melon</name>
    <dbReference type="NCBI Taxonomy" id="1194695"/>
    <lineage>
        <taxon>Eukaryota</taxon>
        <taxon>Viridiplantae</taxon>
        <taxon>Streptophyta</taxon>
        <taxon>Embryophyta</taxon>
        <taxon>Tracheophyta</taxon>
        <taxon>Spermatophyta</taxon>
        <taxon>Magnoliopsida</taxon>
        <taxon>eudicotyledons</taxon>
        <taxon>Gunneridae</taxon>
        <taxon>Pentapetalae</taxon>
        <taxon>rosids</taxon>
        <taxon>fabids</taxon>
        <taxon>Cucurbitales</taxon>
        <taxon>Cucurbitaceae</taxon>
        <taxon>Benincaseae</taxon>
        <taxon>Cucumis</taxon>
    </lineage>
</organism>
<dbReference type="SUPFAM" id="SSF56322">
    <property type="entry name" value="ADC synthase"/>
    <property type="match status" value="1"/>
</dbReference>
<dbReference type="InterPro" id="IPR015890">
    <property type="entry name" value="Chorismate_C"/>
</dbReference>
<protein>
    <submittedName>
        <fullName evidence="3">Anthranilate synthase alpha subunit 2</fullName>
    </submittedName>
</protein>
<gene>
    <name evidence="3" type="ORF">E6C27_scaffold128G00640</name>
</gene>
<dbReference type="PANTHER" id="PTHR11236:SF9">
    <property type="entry name" value="ANTHRANILATE SYNTHASE COMPONENT 1"/>
    <property type="match status" value="1"/>
</dbReference>
<dbReference type="InterPro" id="IPR019999">
    <property type="entry name" value="Anth_synth_I-like"/>
</dbReference>
<dbReference type="Pfam" id="PF17919">
    <property type="entry name" value="RT_RNaseH_2"/>
    <property type="match status" value="1"/>
</dbReference>
<dbReference type="InterPro" id="IPR005801">
    <property type="entry name" value="ADC_synthase"/>
</dbReference>
<dbReference type="Gene3D" id="3.60.120.10">
    <property type="entry name" value="Anthranilate synthase"/>
    <property type="match status" value="1"/>
</dbReference>
<dbReference type="SUPFAM" id="SSF56672">
    <property type="entry name" value="DNA/RNA polymerases"/>
    <property type="match status" value="1"/>
</dbReference>
<name>A0A5A7TCF5_CUCMM</name>
<evidence type="ECO:0000313" key="4">
    <source>
        <dbReference type="Proteomes" id="UP000321393"/>
    </source>
</evidence>
<comment type="caution">
    <text evidence="3">The sequence shown here is derived from an EMBL/GenBank/DDBJ whole genome shotgun (WGS) entry which is preliminary data.</text>
</comment>
<feature type="domain" description="Reverse transcriptase/retrotransposon-derived protein RNase H-like" evidence="2">
    <location>
        <begin position="7"/>
        <end position="80"/>
    </location>
</feature>